<evidence type="ECO:0000256" key="1">
    <source>
        <dbReference type="SAM" id="Phobius"/>
    </source>
</evidence>
<dbReference type="KEGG" id="sre:PTSG_05523"/>
<dbReference type="GeneID" id="16073969"/>
<sequence>MVPVAVLALPFVANVLLRVFLEHGLDLTQYIRLATEENVTLVVLVVYTVWLVHSVTFAVLLPNPRTKDTQAAAVAQSLGRWWTTQWTVLSIAHLLCKTAFRFNPTATQLLTLFDGCVVAIPLSTLSNPASFPQLAGLATATLGLLQRLSQRPGVSVNDIAAELWHDSDVTLPILIVVGLATMGASVIIDRSTSSVPSSSPNGFISRLVGPKTNSTFVVPSSAITAAVGRHTSVVFPRKDIDAFQQEGFQAEQIELDFGHSRVQEVAHTILSDGGLFVSFHPLEAGTVFCNVYVNNALLDGCPITIDVQPN</sequence>
<keyword evidence="1" id="KW-0472">Membrane</keyword>
<dbReference type="AlphaFoldDB" id="F2UBG3"/>
<protein>
    <submittedName>
        <fullName evidence="2">Uncharacterized protein</fullName>
    </submittedName>
</protein>
<organism evidence="3">
    <name type="scientific">Salpingoeca rosetta (strain ATCC 50818 / BSB-021)</name>
    <dbReference type="NCBI Taxonomy" id="946362"/>
    <lineage>
        <taxon>Eukaryota</taxon>
        <taxon>Choanoflagellata</taxon>
        <taxon>Craspedida</taxon>
        <taxon>Salpingoecidae</taxon>
        <taxon>Salpingoeca</taxon>
    </lineage>
</organism>
<feature type="transmembrane region" description="Helical" evidence="1">
    <location>
        <begin position="41"/>
        <end position="61"/>
    </location>
</feature>
<reference evidence="2" key="1">
    <citation type="submission" date="2009-08" db="EMBL/GenBank/DDBJ databases">
        <title>Annotation of Salpingoeca rosetta.</title>
        <authorList>
            <consortium name="The Broad Institute Genome Sequencing Platform"/>
            <person name="Russ C."/>
            <person name="Cuomo C."/>
            <person name="Burger G."/>
            <person name="Gray M.W."/>
            <person name="Holland P.W.H."/>
            <person name="King N."/>
            <person name="Lang F.B.F."/>
            <person name="Roger A.J."/>
            <person name="Ruiz-Trillo I."/>
            <person name="Young S.K."/>
            <person name="Zeng Q."/>
            <person name="Gargeya S."/>
            <person name="Alvarado L."/>
            <person name="Berlin A."/>
            <person name="Chapman S.B."/>
            <person name="Chen Z."/>
            <person name="Freedman E."/>
            <person name="Gellesch M."/>
            <person name="Goldberg J."/>
            <person name="Griggs A."/>
            <person name="Gujja S."/>
            <person name="Heilman E."/>
            <person name="Heiman D."/>
            <person name="Howarth C."/>
            <person name="Mehta T."/>
            <person name="Neiman D."/>
            <person name="Pearson M."/>
            <person name="Roberts A."/>
            <person name="Saif S."/>
            <person name="Shea T."/>
            <person name="Shenoy N."/>
            <person name="Sisk P."/>
            <person name="Stolte C."/>
            <person name="Sykes S."/>
            <person name="White J."/>
            <person name="Yandava C."/>
            <person name="Haas B."/>
            <person name="Nusbaum C."/>
            <person name="Birren B."/>
        </authorList>
    </citation>
    <scope>NUCLEOTIDE SEQUENCE [LARGE SCALE GENOMIC DNA]</scope>
    <source>
        <strain evidence="2">ATCC 50818</strain>
    </source>
</reference>
<keyword evidence="1" id="KW-0812">Transmembrane</keyword>
<keyword evidence="3" id="KW-1185">Reference proteome</keyword>
<name>F2UBG3_SALR5</name>
<gene>
    <name evidence="2" type="ORF">PTSG_05523</name>
</gene>
<dbReference type="InParanoid" id="F2UBG3"/>
<keyword evidence="1" id="KW-1133">Transmembrane helix</keyword>
<evidence type="ECO:0000313" key="3">
    <source>
        <dbReference type="Proteomes" id="UP000007799"/>
    </source>
</evidence>
<dbReference type="Proteomes" id="UP000007799">
    <property type="component" value="Unassembled WGS sequence"/>
</dbReference>
<accession>F2UBG3</accession>
<dbReference type="EMBL" id="GL832967">
    <property type="protein sequence ID" value="EGD73829.1"/>
    <property type="molecule type" value="Genomic_DNA"/>
</dbReference>
<evidence type="ECO:0000313" key="2">
    <source>
        <dbReference type="EMBL" id="EGD73829.1"/>
    </source>
</evidence>
<proteinExistence type="predicted"/>
<dbReference type="RefSeq" id="XP_004993392.1">
    <property type="nucleotide sequence ID" value="XM_004993335.1"/>
</dbReference>